<keyword evidence="1" id="KW-0175">Coiled coil</keyword>
<feature type="coiled-coil region" evidence="1">
    <location>
        <begin position="40"/>
        <end position="111"/>
    </location>
</feature>
<protein>
    <recommendedName>
        <fullName evidence="4">F-box domain-containing protein</fullName>
    </recommendedName>
</protein>
<evidence type="ECO:0000313" key="2">
    <source>
        <dbReference type="EMBL" id="KAJ7302965.1"/>
    </source>
</evidence>
<evidence type="ECO:0008006" key="4">
    <source>
        <dbReference type="Google" id="ProtNLM"/>
    </source>
</evidence>
<dbReference type="EMBL" id="JARIHO010000109">
    <property type="protein sequence ID" value="KAJ7302965.1"/>
    <property type="molecule type" value="Genomic_DNA"/>
</dbReference>
<proteinExistence type="predicted"/>
<keyword evidence="3" id="KW-1185">Reference proteome</keyword>
<evidence type="ECO:0000256" key="1">
    <source>
        <dbReference type="SAM" id="Coils"/>
    </source>
</evidence>
<gene>
    <name evidence="2" type="ORF">DFH08DRAFT_794101</name>
</gene>
<dbReference type="AlphaFoldDB" id="A0AAD6Z0U1"/>
<evidence type="ECO:0000313" key="3">
    <source>
        <dbReference type="Proteomes" id="UP001218218"/>
    </source>
</evidence>
<sequence>MSSTRERLKRAYPDMSVAPGTRHYTLLNSNDELPEDSELLAFLRSVISDANVRLASLEEEISTIQEKLILLENQSVSLTSYGPAMPRSDADAQLKEELSKIQETLILLEKKRASLSSYRARNKAILSPLRRMPPEVLGDIFLWTLPSPSEVQNTFNVEDSPWTLTRISSRWREISLSTPSLWSRIIVDYRNAHHYPVPMAEAQIHRSRARKLEIHFYGSEAASSGPQIQIFQLLLQHSSRWEALDLVLTAEIAPLLTALRAGFPSLQRLFIRSYVESPKSQTAVPSINCFRVAPFLVDLSVYGKHRFLSVTAPTCQLTHYCHNGSWKEHSRILKLAPNLIQANITVTFDDEPWPQSDEPINMPYLQRLHVSRARCLDYLKAPALEGLGLGFKRGEPPDIRILRSFIGCSACPLRRLCLRGLADVPTTTQILQTLPSITELVIFNKSRRKRTNALTEALTVSNVAGSAVIAPRLSFLLFVCGRGNSFDHTAYIQMVTSRWQATECALKSAVLLIESDPPLDPATFSSLDMHRREGLDFWHGPAGMKGMNALLYAPSWHL</sequence>
<comment type="caution">
    <text evidence="2">The sequence shown here is derived from an EMBL/GenBank/DDBJ whole genome shotgun (WGS) entry which is preliminary data.</text>
</comment>
<organism evidence="2 3">
    <name type="scientific">Mycena albidolilacea</name>
    <dbReference type="NCBI Taxonomy" id="1033008"/>
    <lineage>
        <taxon>Eukaryota</taxon>
        <taxon>Fungi</taxon>
        <taxon>Dikarya</taxon>
        <taxon>Basidiomycota</taxon>
        <taxon>Agaricomycotina</taxon>
        <taxon>Agaricomycetes</taxon>
        <taxon>Agaricomycetidae</taxon>
        <taxon>Agaricales</taxon>
        <taxon>Marasmiineae</taxon>
        <taxon>Mycenaceae</taxon>
        <taxon>Mycena</taxon>
    </lineage>
</organism>
<name>A0AAD6Z0U1_9AGAR</name>
<accession>A0AAD6Z0U1</accession>
<reference evidence="2" key="1">
    <citation type="submission" date="2023-03" db="EMBL/GenBank/DDBJ databases">
        <title>Massive genome expansion in bonnet fungi (Mycena s.s.) driven by repeated elements and novel gene families across ecological guilds.</title>
        <authorList>
            <consortium name="Lawrence Berkeley National Laboratory"/>
            <person name="Harder C.B."/>
            <person name="Miyauchi S."/>
            <person name="Viragh M."/>
            <person name="Kuo A."/>
            <person name="Thoen E."/>
            <person name="Andreopoulos B."/>
            <person name="Lu D."/>
            <person name="Skrede I."/>
            <person name="Drula E."/>
            <person name="Henrissat B."/>
            <person name="Morin E."/>
            <person name="Kohler A."/>
            <person name="Barry K."/>
            <person name="LaButti K."/>
            <person name="Morin E."/>
            <person name="Salamov A."/>
            <person name="Lipzen A."/>
            <person name="Mereny Z."/>
            <person name="Hegedus B."/>
            <person name="Baldrian P."/>
            <person name="Stursova M."/>
            <person name="Weitz H."/>
            <person name="Taylor A."/>
            <person name="Grigoriev I.V."/>
            <person name="Nagy L.G."/>
            <person name="Martin F."/>
            <person name="Kauserud H."/>
        </authorList>
    </citation>
    <scope>NUCLEOTIDE SEQUENCE</scope>
    <source>
        <strain evidence="2">CBHHK002</strain>
    </source>
</reference>
<dbReference type="Proteomes" id="UP001218218">
    <property type="component" value="Unassembled WGS sequence"/>
</dbReference>